<gene>
    <name evidence="2" type="ORF">RB614_11295</name>
</gene>
<keyword evidence="3" id="KW-1185">Reference proteome</keyword>
<dbReference type="RefSeq" id="WP_308712380.1">
    <property type="nucleotide sequence ID" value="NZ_JAVHUY010000009.1"/>
</dbReference>
<dbReference type="Proteomes" id="UP001230908">
    <property type="component" value="Unassembled WGS sequence"/>
</dbReference>
<feature type="region of interest" description="Disordered" evidence="1">
    <location>
        <begin position="151"/>
        <end position="175"/>
    </location>
</feature>
<reference evidence="2 3" key="1">
    <citation type="submission" date="2023-08" db="EMBL/GenBank/DDBJ databases">
        <title>Phytohabitans sansha sp. nov., isolated from marine sediment.</title>
        <authorList>
            <person name="Zhao Y."/>
            <person name="Yi K."/>
        </authorList>
    </citation>
    <scope>NUCLEOTIDE SEQUENCE [LARGE SCALE GENOMIC DNA]</scope>
    <source>
        <strain evidence="2 3">ZYX-F-186</strain>
    </source>
</reference>
<accession>A0ABU0ZFB5</accession>
<sequence>MGGSAPVGAGGEVVPQVGDPAGLREGAIVHTGERVEVGGVDPARRHHGGGTHGHQLCSFMPLRDSIAGDPRRTIGLTGDQSVTLHAHQDQHIDPDALAGVLDQPARRVWTGVRFGGQESLEWLDLYLACVLPDAISRMLVQQPAVDAGLVDPAGCHGHHRPGQPRVPDPTRQHRR</sequence>
<proteinExistence type="predicted"/>
<comment type="caution">
    <text evidence="2">The sequence shown here is derived from an EMBL/GenBank/DDBJ whole genome shotgun (WGS) entry which is preliminary data.</text>
</comment>
<feature type="compositionally biased region" description="Gly residues" evidence="1">
    <location>
        <begin position="1"/>
        <end position="11"/>
    </location>
</feature>
<name>A0ABU0ZFB5_9ACTN</name>
<feature type="region of interest" description="Disordered" evidence="1">
    <location>
        <begin position="1"/>
        <end position="20"/>
    </location>
</feature>
<evidence type="ECO:0000313" key="2">
    <source>
        <dbReference type="EMBL" id="MDQ7905106.1"/>
    </source>
</evidence>
<evidence type="ECO:0000313" key="3">
    <source>
        <dbReference type="Proteomes" id="UP001230908"/>
    </source>
</evidence>
<protein>
    <submittedName>
        <fullName evidence="2">Uncharacterized protein</fullName>
    </submittedName>
</protein>
<dbReference type="EMBL" id="JAVHUY010000009">
    <property type="protein sequence ID" value="MDQ7905106.1"/>
    <property type="molecule type" value="Genomic_DNA"/>
</dbReference>
<organism evidence="2 3">
    <name type="scientific">Phytohabitans maris</name>
    <dbReference type="NCBI Taxonomy" id="3071409"/>
    <lineage>
        <taxon>Bacteria</taxon>
        <taxon>Bacillati</taxon>
        <taxon>Actinomycetota</taxon>
        <taxon>Actinomycetes</taxon>
        <taxon>Micromonosporales</taxon>
        <taxon>Micromonosporaceae</taxon>
    </lineage>
</organism>
<evidence type="ECO:0000256" key="1">
    <source>
        <dbReference type="SAM" id="MobiDB-lite"/>
    </source>
</evidence>